<dbReference type="InterPro" id="IPR006285">
    <property type="entry name" value="Atg7"/>
</dbReference>
<gene>
    <name evidence="13" type="ORF">AMK59_5222</name>
</gene>
<evidence type="ECO:0000256" key="10">
    <source>
        <dbReference type="RuleBase" id="RU366022"/>
    </source>
</evidence>
<dbReference type="EMBL" id="LJIG01015998">
    <property type="protein sequence ID" value="KRT81920.1"/>
    <property type="molecule type" value="Genomic_DNA"/>
</dbReference>
<dbReference type="GO" id="GO:0019779">
    <property type="term" value="F:Atg8 activating enzyme activity"/>
    <property type="evidence" value="ECO:0007669"/>
    <property type="project" value="TreeGrafter"/>
</dbReference>
<dbReference type="Pfam" id="PF16420">
    <property type="entry name" value="ATG7_N"/>
    <property type="match status" value="1"/>
</dbReference>
<evidence type="ECO:0000256" key="5">
    <source>
        <dbReference type="ARBA" id="ARBA00022490"/>
    </source>
</evidence>
<dbReference type="InterPro" id="IPR035985">
    <property type="entry name" value="Ubiquitin-activating_enz"/>
</dbReference>
<name>A0A0T6B3D2_9SCAR</name>
<dbReference type="CDD" id="cd01486">
    <property type="entry name" value="Apg7"/>
    <property type="match status" value="1"/>
</dbReference>
<evidence type="ECO:0000256" key="1">
    <source>
        <dbReference type="ARBA" id="ARBA00010931"/>
    </source>
</evidence>
<evidence type="ECO:0000313" key="14">
    <source>
        <dbReference type="Proteomes" id="UP000051574"/>
    </source>
</evidence>
<dbReference type="NCBIfam" id="TIGR01381">
    <property type="entry name" value="E1_like_apg7"/>
    <property type="match status" value="1"/>
</dbReference>
<evidence type="ECO:0000256" key="7">
    <source>
        <dbReference type="ARBA" id="ARBA00022927"/>
    </source>
</evidence>
<sequence>GHIKPFLEVDSTSFNSEYNGLKFYLPYHGLLVNKNTIEEFKQCDKKDIIKIMGNILEDDIRSGRAIQTPTLLNSFLILLFGDLKKYNFYYWFAFPALSSIKPIFTKTYSAAELYSDDKLDNLCKQYLDLDIANKAYFLIECKETLKVLQLNSKITMNTVALDTNDIENTIFAFSDSTSQPYPGWQLRSLILLLLYHCPWLHGKILKFLSFRLTRKGSELKCTKSIVWEVKMACIEKTDIFSDKNSLWIGFEVNERDKMGPRLAKMKDSMSPLSLAEASVDLNLKLMKWRLLPDINLEKLKAMKCLLLGAGTLGCAVARNLLAWGVRTITFIDNGTVSYSNPVRQNLFTFEDCVSNKQKATAAAENLLKIFPGVTTRGYNFTIPMPGHPVGESLLAQTEESFENLIKLIAEHDIVFLLMDSRESRWLPTLVCASLRKVVINAALGFDTYLIMRHGVNTNTNIEISPNVATHFKCIPGNKLGCYFCNDITAPGDSFKERTLDQQCTVTRPGVSNIAAALAVELAISVVQHEKGPLASAFYTTKFEQDIGRENECNLGIVPHSIRGFLSMFNHVLPATERYSQCIACSDTVVKLYEERKFEFLLEVFQNSSYLEEITGLNKIYSNSGELEEMDFNEEDSS</sequence>
<evidence type="ECO:0000259" key="11">
    <source>
        <dbReference type="Pfam" id="PF00899"/>
    </source>
</evidence>
<dbReference type="GO" id="GO:0019778">
    <property type="term" value="F:Atg12 activating enzyme activity"/>
    <property type="evidence" value="ECO:0007669"/>
    <property type="project" value="TreeGrafter"/>
</dbReference>
<dbReference type="Gene3D" id="3.40.50.720">
    <property type="entry name" value="NAD(P)-binding Rossmann-like Domain"/>
    <property type="match status" value="1"/>
</dbReference>
<keyword evidence="5 10" id="KW-0963">Cytoplasm</keyword>
<dbReference type="GO" id="GO:0000422">
    <property type="term" value="P:autophagy of mitochondrion"/>
    <property type="evidence" value="ECO:0007669"/>
    <property type="project" value="TreeGrafter"/>
</dbReference>
<dbReference type="GO" id="GO:0006995">
    <property type="term" value="P:cellular response to nitrogen starvation"/>
    <property type="evidence" value="ECO:0007669"/>
    <property type="project" value="TreeGrafter"/>
</dbReference>
<proteinExistence type="inferred from homology"/>
<organism evidence="13 14">
    <name type="scientific">Oryctes borbonicus</name>
    <dbReference type="NCBI Taxonomy" id="1629725"/>
    <lineage>
        <taxon>Eukaryota</taxon>
        <taxon>Metazoa</taxon>
        <taxon>Ecdysozoa</taxon>
        <taxon>Arthropoda</taxon>
        <taxon>Hexapoda</taxon>
        <taxon>Insecta</taxon>
        <taxon>Pterygota</taxon>
        <taxon>Neoptera</taxon>
        <taxon>Endopterygota</taxon>
        <taxon>Coleoptera</taxon>
        <taxon>Polyphaga</taxon>
        <taxon>Scarabaeiformia</taxon>
        <taxon>Scarabaeidae</taxon>
        <taxon>Dynastinae</taxon>
        <taxon>Oryctes</taxon>
    </lineage>
</organism>
<comment type="similarity">
    <text evidence="1 10">Belongs to the ATG7 family.</text>
</comment>
<evidence type="ECO:0000256" key="8">
    <source>
        <dbReference type="ARBA" id="ARBA00023006"/>
    </source>
</evidence>
<dbReference type="Gene3D" id="3.40.140.70">
    <property type="entry name" value="Ubiquitin-like modifier-activating enzyme ATG7 N-terminal domain"/>
    <property type="match status" value="1"/>
</dbReference>
<protein>
    <recommendedName>
        <fullName evidence="3 10">Ubiquitin-like modifier-activating enzyme ATG7</fullName>
    </recommendedName>
    <alternativeName>
        <fullName evidence="10">Autophagy-related protein 7</fullName>
    </alternativeName>
</protein>
<feature type="domain" description="THIF-type NAD/FAD binding fold" evidence="11">
    <location>
        <begin position="286"/>
        <end position="542"/>
    </location>
</feature>
<comment type="subunit">
    <text evidence="2 10">Homodimer.</text>
</comment>
<dbReference type="GO" id="GO:0000045">
    <property type="term" value="P:autophagosome assembly"/>
    <property type="evidence" value="ECO:0007669"/>
    <property type="project" value="TreeGrafter"/>
</dbReference>
<dbReference type="InterPro" id="IPR045886">
    <property type="entry name" value="ThiF/MoeB/HesA"/>
</dbReference>
<feature type="domain" description="Ubiquitin-like modifier-activating enzyme Atg7 N-terminal" evidence="12">
    <location>
        <begin position="5"/>
        <end position="269"/>
    </location>
</feature>
<dbReference type="GO" id="GO:0015031">
    <property type="term" value="P:protein transport"/>
    <property type="evidence" value="ECO:0007669"/>
    <property type="project" value="UniProtKB-UniRule"/>
</dbReference>
<dbReference type="OrthoDB" id="338614at2759"/>
<dbReference type="SUPFAM" id="SSF69572">
    <property type="entry name" value="Activating enzymes of the ubiquitin-like proteins"/>
    <property type="match status" value="1"/>
</dbReference>
<evidence type="ECO:0000313" key="13">
    <source>
        <dbReference type="EMBL" id="KRT81920.1"/>
    </source>
</evidence>
<dbReference type="InterPro" id="IPR032197">
    <property type="entry name" value="Atg7_N"/>
</dbReference>
<evidence type="ECO:0000256" key="9">
    <source>
        <dbReference type="PIRSR" id="PIRSR606285-1"/>
    </source>
</evidence>
<comment type="caution">
    <text evidence="13">The sequence shown here is derived from an EMBL/GenBank/DDBJ whole genome shotgun (WGS) entry which is preliminary data.</text>
</comment>
<feature type="active site" description="Glycyl thioester intermediate" evidence="9">
    <location>
        <position position="503"/>
    </location>
</feature>
<dbReference type="GO" id="GO:0032446">
    <property type="term" value="P:protein modification by small protein conjugation"/>
    <property type="evidence" value="ECO:0007669"/>
    <property type="project" value="TreeGrafter"/>
</dbReference>
<dbReference type="GO" id="GO:0000407">
    <property type="term" value="C:phagophore assembly site"/>
    <property type="evidence" value="ECO:0007669"/>
    <property type="project" value="UniProtKB-SubCell"/>
</dbReference>
<dbReference type="InterPro" id="IPR042522">
    <property type="entry name" value="Atg7_N_1"/>
</dbReference>
<dbReference type="InterPro" id="IPR000594">
    <property type="entry name" value="ThiF_NAD_FAD-bd"/>
</dbReference>
<keyword evidence="6 10" id="KW-0833">Ubl conjugation pathway</keyword>
<comment type="subcellular location">
    <subcellularLocation>
        <location evidence="10">Cytoplasm</location>
    </subcellularLocation>
    <subcellularLocation>
        <location evidence="10">Preautophagosomal structure</location>
    </subcellularLocation>
</comment>
<keyword evidence="8 10" id="KW-0072">Autophagy</keyword>
<keyword evidence="4 10" id="KW-0813">Transport</keyword>
<dbReference type="GO" id="GO:0034727">
    <property type="term" value="P:piecemeal microautophagy of the nucleus"/>
    <property type="evidence" value="ECO:0007669"/>
    <property type="project" value="TreeGrafter"/>
</dbReference>
<dbReference type="Gene3D" id="3.40.140.100">
    <property type="entry name" value="Ubiquitin-like modifier-activating enzyme ATG7 C-terminal domain"/>
    <property type="match status" value="1"/>
</dbReference>
<dbReference type="Pfam" id="PF00899">
    <property type="entry name" value="ThiF"/>
    <property type="match status" value="1"/>
</dbReference>
<evidence type="ECO:0000259" key="12">
    <source>
        <dbReference type="Pfam" id="PF16420"/>
    </source>
</evidence>
<evidence type="ECO:0000256" key="4">
    <source>
        <dbReference type="ARBA" id="ARBA00022448"/>
    </source>
</evidence>
<evidence type="ECO:0000256" key="2">
    <source>
        <dbReference type="ARBA" id="ARBA00011738"/>
    </source>
</evidence>
<evidence type="ECO:0000256" key="3">
    <source>
        <dbReference type="ARBA" id="ARBA00017647"/>
    </source>
</evidence>
<feature type="non-terminal residue" evidence="13">
    <location>
        <position position="1"/>
    </location>
</feature>
<reference evidence="13 14" key="1">
    <citation type="submission" date="2015-09" db="EMBL/GenBank/DDBJ databases">
        <title>Draft genome of the scarab beetle Oryctes borbonicus.</title>
        <authorList>
            <person name="Meyer J.M."/>
            <person name="Markov G.V."/>
            <person name="Baskaran P."/>
            <person name="Herrmann M."/>
            <person name="Sommer R.J."/>
            <person name="Roedelsperger C."/>
        </authorList>
    </citation>
    <scope>NUCLEOTIDE SEQUENCE [LARGE SCALE GENOMIC DNA]</scope>
    <source>
        <strain evidence="13">OB123</strain>
        <tissue evidence="13">Whole animal</tissue>
    </source>
</reference>
<dbReference type="PANTHER" id="PTHR10953:SF3">
    <property type="entry name" value="UBIQUITIN-LIKE MODIFIER-ACTIVATING ENZYME ATG7"/>
    <property type="match status" value="1"/>
</dbReference>
<dbReference type="Proteomes" id="UP000051574">
    <property type="component" value="Unassembled WGS sequence"/>
</dbReference>
<dbReference type="InterPro" id="IPR042523">
    <property type="entry name" value="Atg7_N_2"/>
</dbReference>
<evidence type="ECO:0000256" key="6">
    <source>
        <dbReference type="ARBA" id="ARBA00022786"/>
    </source>
</evidence>
<keyword evidence="14" id="KW-1185">Reference proteome</keyword>
<comment type="function">
    <text evidence="10">E1-like activating enzyme involved in the 2 ubiquitin-like systems required for autophagy.</text>
</comment>
<keyword evidence="7 10" id="KW-0653">Protein transport</keyword>
<dbReference type="FunFam" id="3.40.50.720:FF:000395">
    <property type="entry name" value="ubiquitin-like modifier-activating enzyme ATG7"/>
    <property type="match status" value="1"/>
</dbReference>
<dbReference type="PANTHER" id="PTHR10953">
    <property type="entry name" value="UBIQUITIN-ACTIVATING ENZYME E1"/>
    <property type="match status" value="1"/>
</dbReference>
<accession>A0A0T6B3D2</accession>
<dbReference type="AlphaFoldDB" id="A0A0T6B3D2"/>